<accession>A0A023AX36</accession>
<keyword evidence="3" id="KW-1185">Reference proteome</keyword>
<keyword evidence="2" id="KW-0808">Transferase</keyword>
<dbReference type="InterPro" id="IPR051320">
    <property type="entry name" value="Viral_Replic_Matur_Polypro"/>
</dbReference>
<reference evidence="2" key="1">
    <citation type="submission" date="2013-12" db="EMBL/GenBank/DDBJ databases">
        <authorList>
            <person name="Omoto C.K."/>
            <person name="Sibley D."/>
            <person name="Venepally P."/>
            <person name="Hadjithomas M."/>
            <person name="Karamycheva S."/>
            <person name="Brunk B."/>
            <person name="Roos D."/>
            <person name="Caler E."/>
            <person name="Lorenzi H."/>
        </authorList>
    </citation>
    <scope>NUCLEOTIDE SEQUENCE</scope>
</reference>
<dbReference type="OrthoDB" id="492601at2759"/>
<sequence>MVGDPGQMLSRLKGVRMSPDKAFEVRNKILRKTLIDPEIDNSDKLIARINQLIDQGLISHDLSVNILLSCIAYGKEGTMHRIETGQILKPLGVYNPQAKQNATNATYKKKYPAGNTNQPRRGSYVKNTETTKNWSQGENAVIYEQWIRDRLEDRTIEKVDRAEVKAILNPHVVGGRVTHNCQCLYPYTNDEGKFPNMQAIGPVIAWAAGQQEIMKIDLSKAFHAIPIAEDQTNYYSFLGMDGTAYRYMRMPMGAMCAPKHFATVMMKVLGQLLDIDKTHVRSYQDDIIVAGEDRKEYFDRYGRVIRHLREYGFKINKEKSSTNTTLVILGYEFTKESIGIPKDKAEQIRKLLRSECVDGITRATHQLSYYKMIHRTGVRNSLTKIRQILLKMKHVTNVVRDLIDAVDSPWEIERIRPSKGNTITIYVDASDKQAGMVVMYNDQKVMAESIPLTKTCIARSKKLYQHSPYDHRP</sequence>
<feature type="domain" description="Reverse transcriptase" evidence="1">
    <location>
        <begin position="99"/>
        <end position="333"/>
    </location>
</feature>
<keyword evidence="2" id="KW-0548">Nucleotidyltransferase</keyword>
<organism evidence="2 3">
    <name type="scientific">Gregarina niphandrodes</name>
    <name type="common">Septate eugregarine</name>
    <dbReference type="NCBI Taxonomy" id="110365"/>
    <lineage>
        <taxon>Eukaryota</taxon>
        <taxon>Sar</taxon>
        <taxon>Alveolata</taxon>
        <taxon>Apicomplexa</taxon>
        <taxon>Conoidasida</taxon>
        <taxon>Gregarinasina</taxon>
        <taxon>Eugregarinorida</taxon>
        <taxon>Gregarinidae</taxon>
        <taxon>Gregarina</taxon>
    </lineage>
</organism>
<dbReference type="PROSITE" id="PS50878">
    <property type="entry name" value="RT_POL"/>
    <property type="match status" value="1"/>
</dbReference>
<dbReference type="AlphaFoldDB" id="A0A023AX36"/>
<dbReference type="InterPro" id="IPR000477">
    <property type="entry name" value="RT_dom"/>
</dbReference>
<dbReference type="InterPro" id="IPR043502">
    <property type="entry name" value="DNA/RNA_pol_sf"/>
</dbReference>
<gene>
    <name evidence="2" type="ORF">GNI_224740</name>
</gene>
<dbReference type="GO" id="GO:0003964">
    <property type="term" value="F:RNA-directed DNA polymerase activity"/>
    <property type="evidence" value="ECO:0007669"/>
    <property type="project" value="UniProtKB-KW"/>
</dbReference>
<protein>
    <submittedName>
        <fullName evidence="2">Reverse transcriptase</fullName>
    </submittedName>
</protein>
<dbReference type="Gene3D" id="3.30.70.270">
    <property type="match status" value="1"/>
</dbReference>
<evidence type="ECO:0000313" key="3">
    <source>
        <dbReference type="Proteomes" id="UP000019763"/>
    </source>
</evidence>
<dbReference type="VEuPathDB" id="CryptoDB:GNI_224740"/>
<dbReference type="RefSeq" id="XP_011133931.1">
    <property type="nucleotide sequence ID" value="XM_011135629.1"/>
</dbReference>
<evidence type="ECO:0000313" key="2">
    <source>
        <dbReference type="EMBL" id="EZG42790.1"/>
    </source>
</evidence>
<dbReference type="PANTHER" id="PTHR33064">
    <property type="entry name" value="POL PROTEIN"/>
    <property type="match status" value="1"/>
</dbReference>
<proteinExistence type="predicted"/>
<dbReference type="SUPFAM" id="SSF56672">
    <property type="entry name" value="DNA/RNA polymerases"/>
    <property type="match status" value="1"/>
</dbReference>
<dbReference type="Gene3D" id="3.10.10.10">
    <property type="entry name" value="HIV Type 1 Reverse Transcriptase, subunit A, domain 1"/>
    <property type="match status" value="1"/>
</dbReference>
<name>A0A023AX36_GRENI</name>
<keyword evidence="2" id="KW-0695">RNA-directed DNA polymerase</keyword>
<dbReference type="Pfam" id="PF00078">
    <property type="entry name" value="RVT_1"/>
    <property type="match status" value="1"/>
</dbReference>
<dbReference type="GeneID" id="22916656"/>
<dbReference type="InterPro" id="IPR043128">
    <property type="entry name" value="Rev_trsase/Diguanyl_cyclase"/>
</dbReference>
<comment type="caution">
    <text evidence="2">The sequence shown here is derived from an EMBL/GenBank/DDBJ whole genome shotgun (WGS) entry which is preliminary data.</text>
</comment>
<dbReference type="Proteomes" id="UP000019763">
    <property type="component" value="Unassembled WGS sequence"/>
</dbReference>
<evidence type="ECO:0000259" key="1">
    <source>
        <dbReference type="PROSITE" id="PS50878"/>
    </source>
</evidence>
<dbReference type="EMBL" id="AFNH02001784">
    <property type="protein sequence ID" value="EZG42790.1"/>
    <property type="molecule type" value="Genomic_DNA"/>
</dbReference>
<dbReference type="PANTHER" id="PTHR33064:SF37">
    <property type="entry name" value="RIBONUCLEASE H"/>
    <property type="match status" value="1"/>
</dbReference>